<keyword evidence="3" id="KW-0732">Signal</keyword>
<evidence type="ECO:0000313" key="5">
    <source>
        <dbReference type="Proteomes" id="UP000494165"/>
    </source>
</evidence>
<name>A0A8S1DLN4_9INSE</name>
<comment type="caution">
    <text evidence="4">The sequence shown here is derived from an EMBL/GenBank/DDBJ whole genome shotgun (WGS) entry which is preliminary data.</text>
</comment>
<feature type="signal peptide" evidence="3">
    <location>
        <begin position="1"/>
        <end position="17"/>
    </location>
</feature>
<keyword evidence="1" id="KW-0175">Coiled coil</keyword>
<evidence type="ECO:0000256" key="3">
    <source>
        <dbReference type="SAM" id="SignalP"/>
    </source>
</evidence>
<feature type="chain" id="PRO_5035773643" evidence="3">
    <location>
        <begin position="18"/>
        <end position="276"/>
    </location>
</feature>
<reference evidence="4 5" key="1">
    <citation type="submission" date="2020-04" db="EMBL/GenBank/DDBJ databases">
        <authorList>
            <person name="Alioto T."/>
            <person name="Alioto T."/>
            <person name="Gomez Garrido J."/>
        </authorList>
    </citation>
    <scope>NUCLEOTIDE SEQUENCE [LARGE SCALE GENOMIC DNA]</scope>
</reference>
<dbReference type="Proteomes" id="UP000494165">
    <property type="component" value="Unassembled WGS sequence"/>
</dbReference>
<gene>
    <name evidence="4" type="ORF">CLODIP_2_CD12996</name>
</gene>
<accession>A0A8S1DLN4</accession>
<sequence>MGIYFLILLLAMGDIERNPGPNPELIETLSKLLDEKLKVTNDAIGDQRGVVEGFGDQLNEIKTEVEELRAEKNELANHVVQLEKRLAVQESESSRRNMVIFGIPSNVTLEQALEDVLFKHLELEKRPQEQLVESAFRTGRPDGRVRPIVVRFVSQEYKDTRVLGWVEKYKKPGVLHHDDDADESESASARAADRPVNKRKKRNRAAAQLSPEELHGPLEPQAGPSHSGFATAPLKQPDQSQTKAVGNPRRGRSARSIERLKITDEAATSSGQSDGE</sequence>
<evidence type="ECO:0000313" key="4">
    <source>
        <dbReference type="EMBL" id="CAB3381922.1"/>
    </source>
</evidence>
<organism evidence="4 5">
    <name type="scientific">Cloeon dipterum</name>
    <dbReference type="NCBI Taxonomy" id="197152"/>
    <lineage>
        <taxon>Eukaryota</taxon>
        <taxon>Metazoa</taxon>
        <taxon>Ecdysozoa</taxon>
        <taxon>Arthropoda</taxon>
        <taxon>Hexapoda</taxon>
        <taxon>Insecta</taxon>
        <taxon>Pterygota</taxon>
        <taxon>Palaeoptera</taxon>
        <taxon>Ephemeroptera</taxon>
        <taxon>Pisciforma</taxon>
        <taxon>Baetidae</taxon>
        <taxon>Cloeon</taxon>
    </lineage>
</organism>
<dbReference type="EMBL" id="CADEPI010000251">
    <property type="protein sequence ID" value="CAB3381922.1"/>
    <property type="molecule type" value="Genomic_DNA"/>
</dbReference>
<feature type="coiled-coil region" evidence="1">
    <location>
        <begin position="51"/>
        <end position="92"/>
    </location>
</feature>
<dbReference type="AlphaFoldDB" id="A0A8S1DLN4"/>
<proteinExistence type="predicted"/>
<evidence type="ECO:0000256" key="2">
    <source>
        <dbReference type="SAM" id="MobiDB-lite"/>
    </source>
</evidence>
<keyword evidence="5" id="KW-1185">Reference proteome</keyword>
<protein>
    <submittedName>
        <fullName evidence="4">Uncharacterized protein</fullName>
    </submittedName>
</protein>
<evidence type="ECO:0000256" key="1">
    <source>
        <dbReference type="SAM" id="Coils"/>
    </source>
</evidence>
<feature type="region of interest" description="Disordered" evidence="2">
    <location>
        <begin position="174"/>
        <end position="276"/>
    </location>
</feature>
<feature type="compositionally biased region" description="Basic and acidic residues" evidence="2">
    <location>
        <begin position="255"/>
        <end position="264"/>
    </location>
</feature>
<feature type="compositionally biased region" description="Polar residues" evidence="2">
    <location>
        <begin position="266"/>
        <end position="276"/>
    </location>
</feature>